<dbReference type="EMBL" id="CM010716">
    <property type="protein sequence ID" value="RZC52843.1"/>
    <property type="molecule type" value="Genomic_DNA"/>
</dbReference>
<sequence length="105" mass="11716">MQDESVNEGKLALDWETLELLSLPNNPNAHGLLKEQLATAAEYPNTSEPEGEIAEIIDGCSTLLVLREIGKVLHLLAQRAEYKVENARKAAKLLDSWTRRSYIAE</sequence>
<dbReference type="AlphaFoldDB" id="A0A4Y7IVD6"/>
<dbReference type="Proteomes" id="UP000316621">
    <property type="component" value="Chromosome 2"/>
</dbReference>
<accession>A0A4Y7IVD6</accession>
<gene>
    <name evidence="1" type="ORF">C5167_021264</name>
</gene>
<name>A0A4Y7IVD6_PAPSO</name>
<dbReference type="Gramene" id="RZC52843">
    <property type="protein sequence ID" value="RZC52843"/>
    <property type="gene ID" value="C5167_021264"/>
</dbReference>
<proteinExistence type="predicted"/>
<protein>
    <submittedName>
        <fullName evidence="1">Uncharacterized protein</fullName>
    </submittedName>
</protein>
<organism evidence="1 2">
    <name type="scientific">Papaver somniferum</name>
    <name type="common">Opium poppy</name>
    <dbReference type="NCBI Taxonomy" id="3469"/>
    <lineage>
        <taxon>Eukaryota</taxon>
        <taxon>Viridiplantae</taxon>
        <taxon>Streptophyta</taxon>
        <taxon>Embryophyta</taxon>
        <taxon>Tracheophyta</taxon>
        <taxon>Spermatophyta</taxon>
        <taxon>Magnoliopsida</taxon>
        <taxon>Ranunculales</taxon>
        <taxon>Papaveraceae</taxon>
        <taxon>Papaveroideae</taxon>
        <taxon>Papaver</taxon>
    </lineage>
</organism>
<reference evidence="1 2" key="1">
    <citation type="journal article" date="2018" name="Science">
        <title>The opium poppy genome and morphinan production.</title>
        <authorList>
            <person name="Guo L."/>
            <person name="Winzer T."/>
            <person name="Yang X."/>
            <person name="Li Y."/>
            <person name="Ning Z."/>
            <person name="He Z."/>
            <person name="Teodor R."/>
            <person name="Lu Y."/>
            <person name="Bowser T.A."/>
            <person name="Graham I.A."/>
            <person name="Ye K."/>
        </authorList>
    </citation>
    <scope>NUCLEOTIDE SEQUENCE [LARGE SCALE GENOMIC DNA]</scope>
    <source>
        <strain evidence="2">cv. HN1</strain>
        <tissue evidence="1">Leaves</tissue>
    </source>
</reference>
<keyword evidence="2" id="KW-1185">Reference proteome</keyword>
<evidence type="ECO:0000313" key="1">
    <source>
        <dbReference type="EMBL" id="RZC52843.1"/>
    </source>
</evidence>
<evidence type="ECO:0000313" key="2">
    <source>
        <dbReference type="Proteomes" id="UP000316621"/>
    </source>
</evidence>